<dbReference type="PROSITE" id="PS51257">
    <property type="entry name" value="PROKAR_LIPOPROTEIN"/>
    <property type="match status" value="1"/>
</dbReference>
<evidence type="ECO:0000256" key="2">
    <source>
        <dbReference type="SAM" id="SignalP"/>
    </source>
</evidence>
<dbReference type="EMBL" id="NGJZ01000002">
    <property type="protein sequence ID" value="RSU06942.1"/>
    <property type="molecule type" value="Genomic_DNA"/>
</dbReference>
<organism evidence="3 4">
    <name type="scientific">Vagococcus entomophilus</name>
    <dbReference type="NCBI Taxonomy" id="1160095"/>
    <lineage>
        <taxon>Bacteria</taxon>
        <taxon>Bacillati</taxon>
        <taxon>Bacillota</taxon>
        <taxon>Bacilli</taxon>
        <taxon>Lactobacillales</taxon>
        <taxon>Enterococcaceae</taxon>
        <taxon>Vagococcus</taxon>
    </lineage>
</organism>
<reference evidence="3 4" key="1">
    <citation type="submission" date="2017-05" db="EMBL/GenBank/DDBJ databases">
        <title>Vagococcus spp. assemblies.</title>
        <authorList>
            <person name="Gulvik C.A."/>
        </authorList>
    </citation>
    <scope>NUCLEOTIDE SEQUENCE [LARGE SCALE GENOMIC DNA]</scope>
    <source>
        <strain evidence="3 4">DSM 24756</strain>
    </source>
</reference>
<name>A0A430AGA2_9ENTE</name>
<keyword evidence="4" id="KW-1185">Reference proteome</keyword>
<evidence type="ECO:0000313" key="4">
    <source>
        <dbReference type="Proteomes" id="UP000288669"/>
    </source>
</evidence>
<dbReference type="AlphaFoldDB" id="A0A430AGA2"/>
<feature type="compositionally biased region" description="Low complexity" evidence="1">
    <location>
        <begin position="28"/>
        <end position="76"/>
    </location>
</feature>
<protein>
    <recommendedName>
        <fullName evidence="5">Lipoprotein</fullName>
    </recommendedName>
</protein>
<comment type="caution">
    <text evidence="3">The sequence shown here is derived from an EMBL/GenBank/DDBJ whole genome shotgun (WGS) entry which is preliminary data.</text>
</comment>
<evidence type="ECO:0000256" key="1">
    <source>
        <dbReference type="SAM" id="MobiDB-lite"/>
    </source>
</evidence>
<proteinExistence type="predicted"/>
<dbReference type="Proteomes" id="UP000288669">
    <property type="component" value="Unassembled WGS sequence"/>
</dbReference>
<evidence type="ECO:0008006" key="5">
    <source>
        <dbReference type="Google" id="ProtNLM"/>
    </source>
</evidence>
<sequence length="149" mass="15690">MKKFGFISLAICALFTLGACTQNKKESSSSSSTQKSSSISSTATTTASQSTTDSTSPTSATTASSTTNTSTSIVSSTIDSPDKAIDHLKQQLNNSDDIEYVALTDTPKTDEAGAYYEIKLMSKSIIKQGGSGTVGIYKVYQDGTYKLAY</sequence>
<dbReference type="RefSeq" id="WP_126824090.1">
    <property type="nucleotide sequence ID" value="NZ_JBHLWU010000002.1"/>
</dbReference>
<feature type="signal peptide" evidence="2">
    <location>
        <begin position="1"/>
        <end position="21"/>
    </location>
</feature>
<evidence type="ECO:0000313" key="3">
    <source>
        <dbReference type="EMBL" id="RSU06942.1"/>
    </source>
</evidence>
<feature type="chain" id="PRO_5039189576" description="Lipoprotein" evidence="2">
    <location>
        <begin position="22"/>
        <end position="149"/>
    </location>
</feature>
<keyword evidence="2" id="KW-0732">Signal</keyword>
<dbReference type="OrthoDB" id="2194985at2"/>
<accession>A0A430AGA2</accession>
<feature type="region of interest" description="Disordered" evidence="1">
    <location>
        <begin position="24"/>
        <end position="76"/>
    </location>
</feature>
<gene>
    <name evidence="3" type="ORF">CBF30_06690</name>
</gene>